<evidence type="ECO:0000256" key="6">
    <source>
        <dbReference type="SAM" id="Phobius"/>
    </source>
</evidence>
<feature type="transmembrane region" description="Helical" evidence="6">
    <location>
        <begin position="106"/>
        <end position="123"/>
    </location>
</feature>
<dbReference type="STRING" id="1160509.A0A3N4J2A0"/>
<protein>
    <submittedName>
        <fullName evidence="8">Major facilitator superfamily transporter</fullName>
    </submittedName>
</protein>
<evidence type="ECO:0000256" key="5">
    <source>
        <dbReference type="SAM" id="MobiDB-lite"/>
    </source>
</evidence>
<feature type="transmembrane region" description="Helical" evidence="6">
    <location>
        <begin position="435"/>
        <end position="456"/>
    </location>
</feature>
<dbReference type="InterPro" id="IPR020846">
    <property type="entry name" value="MFS_dom"/>
</dbReference>
<dbReference type="GO" id="GO:0005886">
    <property type="term" value="C:plasma membrane"/>
    <property type="evidence" value="ECO:0007669"/>
    <property type="project" value="TreeGrafter"/>
</dbReference>
<reference evidence="8 9" key="1">
    <citation type="journal article" date="2018" name="Nat. Ecol. Evol.">
        <title>Pezizomycetes genomes reveal the molecular basis of ectomycorrhizal truffle lifestyle.</title>
        <authorList>
            <person name="Murat C."/>
            <person name="Payen T."/>
            <person name="Noel B."/>
            <person name="Kuo A."/>
            <person name="Morin E."/>
            <person name="Chen J."/>
            <person name="Kohler A."/>
            <person name="Krizsan K."/>
            <person name="Balestrini R."/>
            <person name="Da Silva C."/>
            <person name="Montanini B."/>
            <person name="Hainaut M."/>
            <person name="Levati E."/>
            <person name="Barry K.W."/>
            <person name="Belfiori B."/>
            <person name="Cichocki N."/>
            <person name="Clum A."/>
            <person name="Dockter R.B."/>
            <person name="Fauchery L."/>
            <person name="Guy J."/>
            <person name="Iotti M."/>
            <person name="Le Tacon F."/>
            <person name="Lindquist E.A."/>
            <person name="Lipzen A."/>
            <person name="Malagnac F."/>
            <person name="Mello A."/>
            <person name="Molinier V."/>
            <person name="Miyauchi S."/>
            <person name="Poulain J."/>
            <person name="Riccioni C."/>
            <person name="Rubini A."/>
            <person name="Sitrit Y."/>
            <person name="Splivallo R."/>
            <person name="Traeger S."/>
            <person name="Wang M."/>
            <person name="Zifcakova L."/>
            <person name="Wipf D."/>
            <person name="Zambonelli A."/>
            <person name="Paolocci F."/>
            <person name="Nowrousian M."/>
            <person name="Ottonello S."/>
            <person name="Baldrian P."/>
            <person name="Spatafora J.W."/>
            <person name="Henrissat B."/>
            <person name="Nagy L.G."/>
            <person name="Aury J.M."/>
            <person name="Wincker P."/>
            <person name="Grigoriev I.V."/>
            <person name="Bonfante P."/>
            <person name="Martin F.M."/>
        </authorList>
    </citation>
    <scope>NUCLEOTIDE SEQUENCE [LARGE SCALE GENOMIC DNA]</scope>
    <source>
        <strain evidence="8 9">RN42</strain>
    </source>
</reference>
<keyword evidence="9" id="KW-1185">Reference proteome</keyword>
<feature type="transmembrane region" description="Helical" evidence="6">
    <location>
        <begin position="287"/>
        <end position="307"/>
    </location>
</feature>
<dbReference type="PANTHER" id="PTHR23502">
    <property type="entry name" value="MAJOR FACILITATOR SUPERFAMILY"/>
    <property type="match status" value="1"/>
</dbReference>
<evidence type="ECO:0000256" key="3">
    <source>
        <dbReference type="ARBA" id="ARBA00022989"/>
    </source>
</evidence>
<evidence type="ECO:0000256" key="2">
    <source>
        <dbReference type="ARBA" id="ARBA00022692"/>
    </source>
</evidence>
<feature type="transmembrane region" description="Helical" evidence="6">
    <location>
        <begin position="370"/>
        <end position="390"/>
    </location>
</feature>
<feature type="region of interest" description="Disordered" evidence="5">
    <location>
        <begin position="1"/>
        <end position="22"/>
    </location>
</feature>
<gene>
    <name evidence="8" type="ORF">BJ508DRAFT_316498</name>
</gene>
<dbReference type="Pfam" id="PF07690">
    <property type="entry name" value="MFS_1"/>
    <property type="match status" value="1"/>
</dbReference>
<dbReference type="Gene3D" id="1.20.1250.20">
    <property type="entry name" value="MFS general substrate transporter like domains"/>
    <property type="match status" value="1"/>
</dbReference>
<dbReference type="GO" id="GO:0022857">
    <property type="term" value="F:transmembrane transporter activity"/>
    <property type="evidence" value="ECO:0007669"/>
    <property type="project" value="InterPro"/>
</dbReference>
<keyword evidence="2 6" id="KW-0812">Transmembrane</keyword>
<dbReference type="PANTHER" id="PTHR23502:SF139">
    <property type="entry name" value="MAJOR FACILITATOR SUPERFAMILY (MFS) PROFILE DOMAIN-CONTAINING PROTEIN-RELATED"/>
    <property type="match status" value="1"/>
</dbReference>
<evidence type="ECO:0000313" key="9">
    <source>
        <dbReference type="Proteomes" id="UP000275078"/>
    </source>
</evidence>
<evidence type="ECO:0000256" key="1">
    <source>
        <dbReference type="ARBA" id="ARBA00004141"/>
    </source>
</evidence>
<comment type="subcellular location">
    <subcellularLocation>
        <location evidence="1">Membrane</location>
        <topology evidence="1">Multi-pass membrane protein</topology>
    </subcellularLocation>
</comment>
<feature type="transmembrane region" description="Helical" evidence="6">
    <location>
        <begin position="193"/>
        <end position="213"/>
    </location>
</feature>
<feature type="transmembrane region" description="Helical" evidence="6">
    <location>
        <begin position="76"/>
        <end position="94"/>
    </location>
</feature>
<dbReference type="InterPro" id="IPR036259">
    <property type="entry name" value="MFS_trans_sf"/>
</dbReference>
<keyword evidence="3 6" id="KW-1133">Transmembrane helix</keyword>
<keyword evidence="4 6" id="KW-0472">Membrane</keyword>
<dbReference type="InterPro" id="IPR011701">
    <property type="entry name" value="MFS"/>
</dbReference>
<evidence type="ECO:0000313" key="8">
    <source>
        <dbReference type="EMBL" id="RPA88014.1"/>
    </source>
</evidence>
<feature type="transmembrane region" description="Helical" evidence="6">
    <location>
        <begin position="462"/>
        <end position="482"/>
    </location>
</feature>
<feature type="transmembrane region" description="Helical" evidence="6">
    <location>
        <begin position="327"/>
        <end position="349"/>
    </location>
</feature>
<feature type="transmembrane region" description="Helical" evidence="6">
    <location>
        <begin position="165"/>
        <end position="187"/>
    </location>
</feature>
<proteinExistence type="predicted"/>
<accession>A0A3N4J2A0</accession>
<sequence length="505" mass="56774">MSPRRKSGAEEGEPLLKRHPEATNDPLDPLNFSKLEKWTCLAIVMYLYFLFTYITTTTVPSFPQLQEDLDISYAEVNWTVAIPALGLTIGPLLWSSLADIYGRRMVFIVGTSMALVSTVWAAVVRDYEAYMAARFFQGLGVSPGATVGMAIINDLFFEHERGQKFGLWVLALDLGLVVGPLVGGFVTLLGQSWVQWVTAILLACLLLLEIFFLPETLYPRRLMLSRNWSRQASSASQRRPASGDSVSTSTALDLPRTRNLPFLMLTPIPGVRHPKLWDPFVRTAKTFLYPNVSVPIVAYCFLWYWWVLSVVTYIPAAYPIYAPHVQGLFFLGLIVGTLFSETFCSGSVSDKIMQRHAMKNNNKMIPEARLWLAYPACVMTSVGLCLWGVSVDQNLHWMVGQSAFFLFAAGIQMGNTCFSSYIVDCYPFHGMSMVTFYSVILNLSAFINPFFIAYWVEAVGYSWAFSTQALITLIMIPVVFVLQRYGGSWREKVGEPDWVSSEYTT</sequence>
<dbReference type="AlphaFoldDB" id="A0A3N4J2A0"/>
<feature type="transmembrane region" description="Helical" evidence="6">
    <location>
        <begin position="135"/>
        <end position="153"/>
    </location>
</feature>
<feature type="transmembrane region" description="Helical" evidence="6">
    <location>
        <begin position="402"/>
        <end position="423"/>
    </location>
</feature>
<dbReference type="OrthoDB" id="2585655at2759"/>
<dbReference type="EMBL" id="ML119645">
    <property type="protein sequence ID" value="RPA88014.1"/>
    <property type="molecule type" value="Genomic_DNA"/>
</dbReference>
<feature type="domain" description="Major facilitator superfamily (MFS) profile" evidence="7">
    <location>
        <begin position="40"/>
        <end position="487"/>
    </location>
</feature>
<organism evidence="8 9">
    <name type="scientific">Ascobolus immersus RN42</name>
    <dbReference type="NCBI Taxonomy" id="1160509"/>
    <lineage>
        <taxon>Eukaryota</taxon>
        <taxon>Fungi</taxon>
        <taxon>Dikarya</taxon>
        <taxon>Ascomycota</taxon>
        <taxon>Pezizomycotina</taxon>
        <taxon>Pezizomycetes</taxon>
        <taxon>Pezizales</taxon>
        <taxon>Ascobolaceae</taxon>
        <taxon>Ascobolus</taxon>
    </lineage>
</organism>
<evidence type="ECO:0000259" key="7">
    <source>
        <dbReference type="PROSITE" id="PS50850"/>
    </source>
</evidence>
<name>A0A3N4J2A0_ASCIM</name>
<dbReference type="SUPFAM" id="SSF103473">
    <property type="entry name" value="MFS general substrate transporter"/>
    <property type="match status" value="1"/>
</dbReference>
<dbReference type="Proteomes" id="UP000275078">
    <property type="component" value="Unassembled WGS sequence"/>
</dbReference>
<dbReference type="PROSITE" id="PS50850">
    <property type="entry name" value="MFS"/>
    <property type="match status" value="1"/>
</dbReference>
<evidence type="ECO:0000256" key="4">
    <source>
        <dbReference type="ARBA" id="ARBA00023136"/>
    </source>
</evidence>
<feature type="transmembrane region" description="Helical" evidence="6">
    <location>
        <begin position="38"/>
        <end position="56"/>
    </location>
</feature>